<comment type="caution">
    <text evidence="4">The sequence shown here is derived from an EMBL/GenBank/DDBJ whole genome shotgun (WGS) entry which is preliminary data.</text>
</comment>
<dbReference type="RefSeq" id="WP_344646129.1">
    <property type="nucleotide sequence ID" value="NZ_BAAASS010000029.1"/>
</dbReference>
<dbReference type="SMART" id="SM00382">
    <property type="entry name" value="AAA"/>
    <property type="match status" value="2"/>
</dbReference>
<dbReference type="PROSITE" id="PS00211">
    <property type="entry name" value="ABC_TRANSPORTER_1"/>
    <property type="match status" value="2"/>
</dbReference>
<dbReference type="SUPFAM" id="SSF52540">
    <property type="entry name" value="P-loop containing nucleoside triphosphate hydrolases"/>
    <property type="match status" value="2"/>
</dbReference>
<evidence type="ECO:0000256" key="1">
    <source>
        <dbReference type="ARBA" id="ARBA00022741"/>
    </source>
</evidence>
<accession>A0ABW0DID2</accession>
<gene>
    <name evidence="4" type="primary">abc-f</name>
    <name evidence="4" type="ORF">ACFPN6_30845</name>
</gene>
<dbReference type="Proteomes" id="UP001596156">
    <property type="component" value="Unassembled WGS sequence"/>
</dbReference>
<feature type="domain" description="ABC transporter" evidence="3">
    <location>
        <begin position="367"/>
        <end position="579"/>
    </location>
</feature>
<protein>
    <submittedName>
        <fullName evidence="4">Ribosomal protection-like ABC-F family protein</fullName>
    </submittedName>
</protein>
<dbReference type="InterPro" id="IPR017871">
    <property type="entry name" value="ABC_transporter-like_CS"/>
</dbReference>
<dbReference type="EMBL" id="JBHSKL010000046">
    <property type="protein sequence ID" value="MFC5228871.1"/>
    <property type="molecule type" value="Genomic_DNA"/>
</dbReference>
<dbReference type="CDD" id="cd00882">
    <property type="entry name" value="Ras_like_GTPase"/>
    <property type="match status" value="1"/>
</dbReference>
<name>A0ABW0DID2_STRFI</name>
<evidence type="ECO:0000256" key="2">
    <source>
        <dbReference type="ARBA" id="ARBA00022840"/>
    </source>
</evidence>
<proteinExistence type="predicted"/>
<organism evidence="4 5">
    <name type="scientific">Streptomyces fimbriatus</name>
    <dbReference type="NCBI Taxonomy" id="68197"/>
    <lineage>
        <taxon>Bacteria</taxon>
        <taxon>Bacillati</taxon>
        <taxon>Actinomycetota</taxon>
        <taxon>Actinomycetes</taxon>
        <taxon>Kitasatosporales</taxon>
        <taxon>Streptomycetaceae</taxon>
        <taxon>Streptomyces</taxon>
    </lineage>
</organism>
<sequence>MLLLPAARSCSPSKGLLLHPAPAGTTATAPPLTTSQLALAEVTKRYGDRIVLDRVSFTVRPGEKVGIVGDNGSGKSTLLRLLAGQEPVDNGSLTVTAPGGIGHLRQTLDLPGAARVGDAVDRVLGELRTLERRIRTAEAALDAAGPAEFEHYAALVAEFEARGGHGADRRVEVNLRRLGEHAPLDRTRLLSTLSGGQRSRLALAATLAPAPELLLLDEPTNDLDDEAVTWLEGRLRRHRGTVIVATHDRAFLDRVTSTVLEVDHDQHTVRRYGNGYTGFLAAKAAARARWAWDHEQWRNEVARQERLADTGIGLLAEIPRKGPWAFSGAGAFRARSRAHGAQSRIRNARERLQRLTEHPVPPPPQPLRFTGRVEGTPAAGGTPTATQLEDVLVEGRLYVPSLKLAPGDRLLVTGPNGAGKSTLLRLMAGELAPDAGTVRRPRRIGFLRQQSAPDTAFDDRTLLTAFAADRAGYPDEHAETLLALGLFHAADLAAPVRELSVGQRRKLELARLVTAGPLDLLLLDEPTNHLAPVLVEEIETALARYTGTLVVVTHDRLLRRRFRGPRLELPMTVEGTRQN</sequence>
<dbReference type="NCBIfam" id="NF000355">
    <property type="entry name" value="ribo_prot_ABC_F"/>
    <property type="match status" value="1"/>
</dbReference>
<keyword evidence="2" id="KW-0067">ATP-binding</keyword>
<feature type="domain" description="ABC transporter" evidence="3">
    <location>
        <begin position="37"/>
        <end position="306"/>
    </location>
</feature>
<dbReference type="InterPro" id="IPR051309">
    <property type="entry name" value="ABCF_ATPase"/>
</dbReference>
<keyword evidence="5" id="KW-1185">Reference proteome</keyword>
<evidence type="ECO:0000259" key="3">
    <source>
        <dbReference type="PROSITE" id="PS50893"/>
    </source>
</evidence>
<dbReference type="InterPro" id="IPR027417">
    <property type="entry name" value="P-loop_NTPase"/>
</dbReference>
<dbReference type="InterPro" id="IPR003439">
    <property type="entry name" value="ABC_transporter-like_ATP-bd"/>
</dbReference>
<dbReference type="Gene3D" id="3.40.50.300">
    <property type="entry name" value="P-loop containing nucleotide triphosphate hydrolases"/>
    <property type="match status" value="2"/>
</dbReference>
<dbReference type="CDD" id="cd03221">
    <property type="entry name" value="ABCF_EF-3"/>
    <property type="match status" value="1"/>
</dbReference>
<keyword evidence="1" id="KW-0547">Nucleotide-binding</keyword>
<evidence type="ECO:0000313" key="5">
    <source>
        <dbReference type="Proteomes" id="UP001596156"/>
    </source>
</evidence>
<dbReference type="PANTHER" id="PTHR42855:SF2">
    <property type="entry name" value="DRUG RESISTANCE ABC TRANSPORTER,ATP-BINDING PROTEIN"/>
    <property type="match status" value="1"/>
</dbReference>
<dbReference type="Pfam" id="PF00005">
    <property type="entry name" value="ABC_tran"/>
    <property type="match status" value="2"/>
</dbReference>
<reference evidence="5" key="1">
    <citation type="journal article" date="2019" name="Int. J. Syst. Evol. Microbiol.">
        <title>The Global Catalogue of Microorganisms (GCM) 10K type strain sequencing project: providing services to taxonomists for standard genome sequencing and annotation.</title>
        <authorList>
            <consortium name="The Broad Institute Genomics Platform"/>
            <consortium name="The Broad Institute Genome Sequencing Center for Infectious Disease"/>
            <person name="Wu L."/>
            <person name="Ma J."/>
        </authorList>
    </citation>
    <scope>NUCLEOTIDE SEQUENCE [LARGE SCALE GENOMIC DNA]</scope>
    <source>
        <strain evidence="5">CCM 8479</strain>
    </source>
</reference>
<dbReference type="PROSITE" id="PS50893">
    <property type="entry name" value="ABC_TRANSPORTER_2"/>
    <property type="match status" value="2"/>
</dbReference>
<dbReference type="PANTHER" id="PTHR42855">
    <property type="entry name" value="ABC TRANSPORTER ATP-BINDING SUBUNIT"/>
    <property type="match status" value="1"/>
</dbReference>
<dbReference type="InterPro" id="IPR003593">
    <property type="entry name" value="AAA+_ATPase"/>
</dbReference>
<evidence type="ECO:0000313" key="4">
    <source>
        <dbReference type="EMBL" id="MFC5228871.1"/>
    </source>
</evidence>